<keyword evidence="3" id="KW-1133">Transmembrane helix</keyword>
<evidence type="ECO:0000256" key="2">
    <source>
        <dbReference type="ARBA" id="ARBA00022692"/>
    </source>
</evidence>
<feature type="domain" description="Receptor ligand binding region" evidence="6">
    <location>
        <begin position="178"/>
        <end position="362"/>
    </location>
</feature>
<dbReference type="OrthoDB" id="5984008at2759"/>
<dbReference type="GO" id="GO:0016020">
    <property type="term" value="C:membrane"/>
    <property type="evidence" value="ECO:0007669"/>
    <property type="project" value="UniProtKB-SubCell"/>
</dbReference>
<gene>
    <name evidence="7" type="primary">grid2_1</name>
    <name evidence="7" type="ORF">EYF80_022162</name>
</gene>
<dbReference type="Gene3D" id="3.40.50.2300">
    <property type="match status" value="2"/>
</dbReference>
<evidence type="ECO:0000313" key="8">
    <source>
        <dbReference type="Proteomes" id="UP000314294"/>
    </source>
</evidence>
<dbReference type="InterPro" id="IPR001828">
    <property type="entry name" value="ANF_lig-bd_rcpt"/>
</dbReference>
<comment type="subcellular location">
    <subcellularLocation>
        <location evidence="1">Membrane</location>
    </subcellularLocation>
</comment>
<accession>A0A4Z2HRG6</accession>
<keyword evidence="2" id="KW-0812">Transmembrane</keyword>
<evidence type="ECO:0000259" key="6">
    <source>
        <dbReference type="Pfam" id="PF01094"/>
    </source>
</evidence>
<feature type="region of interest" description="Disordered" evidence="5">
    <location>
        <begin position="1"/>
        <end position="119"/>
    </location>
</feature>
<dbReference type="InterPro" id="IPR028082">
    <property type="entry name" value="Peripla_BP_I"/>
</dbReference>
<evidence type="ECO:0000256" key="5">
    <source>
        <dbReference type="SAM" id="MobiDB-lite"/>
    </source>
</evidence>
<proteinExistence type="predicted"/>
<name>A0A4Z2HRG6_9TELE</name>
<dbReference type="Pfam" id="PF01094">
    <property type="entry name" value="ANF_receptor"/>
    <property type="match status" value="1"/>
</dbReference>
<reference evidence="7 8" key="1">
    <citation type="submission" date="2019-03" db="EMBL/GenBank/DDBJ databases">
        <title>First draft genome of Liparis tanakae, snailfish: a comprehensive survey of snailfish specific genes.</title>
        <authorList>
            <person name="Kim W."/>
            <person name="Song I."/>
            <person name="Jeong J.-H."/>
            <person name="Kim D."/>
            <person name="Kim S."/>
            <person name="Ryu S."/>
            <person name="Song J.Y."/>
            <person name="Lee S.K."/>
        </authorList>
    </citation>
    <scope>NUCLEOTIDE SEQUENCE [LARGE SCALE GENOMIC DNA]</scope>
    <source>
        <tissue evidence="7">Muscle</tissue>
    </source>
</reference>
<keyword evidence="4" id="KW-0472">Membrane</keyword>
<dbReference type="EMBL" id="SRLO01000201">
    <property type="protein sequence ID" value="TNN67593.1"/>
    <property type="molecule type" value="Genomic_DNA"/>
</dbReference>
<sequence length="498" mass="56244">MEGCTPSTGRGNLARHRERVGRTTAPHHSDPRVTGPRETINFNKVAIPKGAEEEHMGDTDKARRKRGTGERREGKKCSRSEGRPEGRLSFTHKVDGSIPGSLSETPSCSPGASQQPDATRVQASTQRSHVMCEKQDTVASAKPLAEPFRWRDTRRADAQLDDDSESFVCRLFTAITPEGTRSTCELMNRGILALVTSIGCMSASSLQTLANAMHIPHLLIQRSPAGSPRSACPQTSLLPGTDDYTLNVRPPVYLNEVIMQVVSEYSWQKFILFYDSDFANGEQRLRHNNIRGIEDFLDRTSQQGMDVSLQKVESNINMMITSLFRTMRVEELHRYRDTLRRAVLFMSPATAKAFITENLARGLSHSELEEEQVAARLRGDTGGMYLSEVGKRISTDADGYERLEKRSAALYFIAERVTCGRRSLQDPNSVWRYCFHFMKPFWYLGQHAGTLLQISLTPLSDFKKRRTHIDTERFVRPGPQSWCLEPVWFDRPASERDN</sequence>
<keyword evidence="8" id="KW-1185">Reference proteome</keyword>
<comment type="caution">
    <text evidence="7">The sequence shown here is derived from an EMBL/GenBank/DDBJ whole genome shotgun (WGS) entry which is preliminary data.</text>
</comment>
<feature type="compositionally biased region" description="Polar residues" evidence="5">
    <location>
        <begin position="1"/>
        <end position="10"/>
    </location>
</feature>
<feature type="compositionally biased region" description="Polar residues" evidence="5">
    <location>
        <begin position="100"/>
        <end position="119"/>
    </location>
</feature>
<organism evidence="7 8">
    <name type="scientific">Liparis tanakae</name>
    <name type="common">Tanaka's snailfish</name>
    <dbReference type="NCBI Taxonomy" id="230148"/>
    <lineage>
        <taxon>Eukaryota</taxon>
        <taxon>Metazoa</taxon>
        <taxon>Chordata</taxon>
        <taxon>Craniata</taxon>
        <taxon>Vertebrata</taxon>
        <taxon>Euteleostomi</taxon>
        <taxon>Actinopterygii</taxon>
        <taxon>Neopterygii</taxon>
        <taxon>Teleostei</taxon>
        <taxon>Neoteleostei</taxon>
        <taxon>Acanthomorphata</taxon>
        <taxon>Eupercaria</taxon>
        <taxon>Perciformes</taxon>
        <taxon>Cottioidei</taxon>
        <taxon>Cottales</taxon>
        <taxon>Liparidae</taxon>
        <taxon>Liparis</taxon>
    </lineage>
</organism>
<evidence type="ECO:0000256" key="3">
    <source>
        <dbReference type="ARBA" id="ARBA00022989"/>
    </source>
</evidence>
<protein>
    <submittedName>
        <fullName evidence="7">Glutamate receptor ionotropic, delta-2</fullName>
    </submittedName>
</protein>
<evidence type="ECO:0000313" key="7">
    <source>
        <dbReference type="EMBL" id="TNN67593.1"/>
    </source>
</evidence>
<keyword evidence="7" id="KW-0675">Receptor</keyword>
<feature type="compositionally biased region" description="Basic and acidic residues" evidence="5">
    <location>
        <begin position="50"/>
        <end position="86"/>
    </location>
</feature>
<evidence type="ECO:0000256" key="4">
    <source>
        <dbReference type="ARBA" id="ARBA00023136"/>
    </source>
</evidence>
<dbReference type="Proteomes" id="UP000314294">
    <property type="component" value="Unassembled WGS sequence"/>
</dbReference>
<dbReference type="SUPFAM" id="SSF53822">
    <property type="entry name" value="Periplasmic binding protein-like I"/>
    <property type="match status" value="1"/>
</dbReference>
<evidence type="ECO:0000256" key="1">
    <source>
        <dbReference type="ARBA" id="ARBA00004370"/>
    </source>
</evidence>
<dbReference type="AlphaFoldDB" id="A0A4Z2HRG6"/>